<keyword evidence="5" id="KW-0472">Membrane</keyword>
<feature type="coiled-coil region" evidence="8">
    <location>
        <begin position="25"/>
        <end position="52"/>
    </location>
</feature>
<evidence type="ECO:0000256" key="5">
    <source>
        <dbReference type="ARBA" id="ARBA00023136"/>
    </source>
</evidence>
<dbReference type="Gene3D" id="2.40.20.10">
    <property type="entry name" value="Plasminogen Kringle 4"/>
    <property type="match status" value="1"/>
</dbReference>
<name>D2WL87_SPILA</name>
<evidence type="ECO:0000256" key="3">
    <source>
        <dbReference type="ARBA" id="ARBA00022525"/>
    </source>
</evidence>
<reference evidence="11" key="1">
    <citation type="journal article" date="2009" name="BMC Evol. Biol.">
        <title>An EST screen from the annelid Pomatoceros lamarckii reveals patterns of gene loss and gain in animals.</title>
        <authorList>
            <person name="Takahashi T."/>
            <person name="McDougall C."/>
            <person name="Troscianko J."/>
            <person name="Chen W.C."/>
            <person name="Jayaraman-Nagarajan A."/>
            <person name="Shimeld S.M."/>
            <person name="Ferrier D.E."/>
        </authorList>
    </citation>
    <scope>NUCLEOTIDE SEQUENCE</scope>
</reference>
<feature type="domain" description="MACPF" evidence="10">
    <location>
        <begin position="73"/>
        <end position="387"/>
    </location>
</feature>
<keyword evidence="8" id="KW-0175">Coiled coil</keyword>
<dbReference type="EMBL" id="GQ381304">
    <property type="protein sequence ID" value="ADB11402.1"/>
    <property type="molecule type" value="mRNA"/>
</dbReference>
<accession>D2WL87</accession>
<evidence type="ECO:0000256" key="7">
    <source>
        <dbReference type="PROSITE-ProRule" id="PRU00121"/>
    </source>
</evidence>
<evidence type="ECO:0000256" key="6">
    <source>
        <dbReference type="ARBA" id="ARBA00023157"/>
    </source>
</evidence>
<keyword evidence="6" id="KW-1015">Disulfide bond</keyword>
<evidence type="ECO:0000256" key="4">
    <source>
        <dbReference type="ARBA" id="ARBA00022572"/>
    </source>
</evidence>
<dbReference type="InterPro" id="IPR038178">
    <property type="entry name" value="Kringle_sf"/>
</dbReference>
<comment type="subcellular location">
    <subcellularLocation>
        <location evidence="1">Membrane</location>
    </subcellularLocation>
    <subcellularLocation>
        <location evidence="2">Secreted</location>
    </subcellularLocation>
</comment>
<dbReference type="InterPro" id="IPR000001">
    <property type="entry name" value="Kringle"/>
</dbReference>
<protein>
    <submittedName>
        <fullName evidence="11">MAC/perforin-and kringle-domains-containing protein</fullName>
    </submittedName>
</protein>
<evidence type="ECO:0000256" key="8">
    <source>
        <dbReference type="SAM" id="Coils"/>
    </source>
</evidence>
<proteinExistence type="evidence at transcript level"/>
<dbReference type="GO" id="GO:0005576">
    <property type="term" value="C:extracellular region"/>
    <property type="evidence" value="ECO:0007669"/>
    <property type="project" value="UniProtKB-SubCell"/>
</dbReference>
<dbReference type="InterPro" id="IPR050759">
    <property type="entry name" value="Serine_protease_kringle"/>
</dbReference>
<evidence type="ECO:0000259" key="10">
    <source>
        <dbReference type="PROSITE" id="PS51412"/>
    </source>
</evidence>
<evidence type="ECO:0000313" key="11">
    <source>
        <dbReference type="EMBL" id="ADB11402.1"/>
    </source>
</evidence>
<comment type="caution">
    <text evidence="7">Lacks conserved residue(s) required for the propagation of feature annotation.</text>
</comment>
<sequence>IVHLCRSVNMKIVVIFLVATSFLKIVESNNLLNKLEDLLSNLEERRHEEIEDDLKMHLPDTKMDGSLDLETRARTNCPSTSISFTGMEYALMGYNIFYGYPLAHGVDPGFTMPIFAANFETYTYDCKYFIPSGFEVISVPACQTSFTSEEMRSEQEFKQSLATSASVNGGGWGASFSANVDYQSSMESMQSTNSIYMISQASCQSYQSTLHILNPPPLNEFFVKAVEDLSQSEGSADEEEKYYEFFKDFGTHYPTKMDFGARYINKHKINRQAYRKLQDSSLSVSAQASYEGIVSVSGSASATTSQKSAVDNFKEMVETETITMGSLPSGDMGSWAASIKSTAVPIKYKLESIENLFTATFFKSRSALAAAVRAKIIEYKPKYLQSLLTNGDIKRIEDPDYCKSTPEDSQYSGDLDRTREGYKCAGGTKCRNSDGKSYGPFCVTSDPSVKWGYCNVPSCDNSPIEYEITVKVGCDGNDGSPEKLLNSKITGHLGECSIDRAASSWTFNDGSEHTSTVVCTRPVGEITEITLGLDGGNTLWLSDVTILNRQTGQDYLFEIFDYVTSSKKSWTATGYCQSR</sequence>
<keyword evidence="3" id="KW-0964">Secreted</keyword>
<dbReference type="SMART" id="SM00457">
    <property type="entry name" value="MACPF"/>
    <property type="match status" value="1"/>
</dbReference>
<keyword evidence="4 7" id="KW-0420">Kringle</keyword>
<dbReference type="InterPro" id="IPR013806">
    <property type="entry name" value="Kringle-like"/>
</dbReference>
<evidence type="ECO:0000259" key="9">
    <source>
        <dbReference type="PROSITE" id="PS50070"/>
    </source>
</evidence>
<dbReference type="PROSITE" id="PS00279">
    <property type="entry name" value="MACPF_1"/>
    <property type="match status" value="1"/>
</dbReference>
<feature type="domain" description="Kringle" evidence="9">
    <location>
        <begin position="430"/>
        <end position="459"/>
    </location>
</feature>
<dbReference type="Pfam" id="PF01823">
    <property type="entry name" value="MACPF"/>
    <property type="match status" value="1"/>
</dbReference>
<dbReference type="SUPFAM" id="SSF57440">
    <property type="entry name" value="Kringle-like"/>
    <property type="match status" value="1"/>
</dbReference>
<dbReference type="Gene3D" id="2.60.60.20">
    <property type="entry name" value="PLAT/LH2 domain"/>
    <property type="match status" value="1"/>
</dbReference>
<dbReference type="InterPro" id="IPR020863">
    <property type="entry name" value="MACPF_CS"/>
</dbReference>
<organism evidence="11">
    <name type="scientific">Spirobranchus lamarcki</name>
    <name type="common">Keelworm</name>
    <name type="synonym">Pomatoceros lamarcki</name>
    <dbReference type="NCBI Taxonomy" id="2082999"/>
    <lineage>
        <taxon>Eukaryota</taxon>
        <taxon>Metazoa</taxon>
        <taxon>Spiralia</taxon>
        <taxon>Lophotrochozoa</taxon>
        <taxon>Annelida</taxon>
        <taxon>Polychaeta</taxon>
        <taxon>Sedentaria</taxon>
        <taxon>Canalipalpata</taxon>
        <taxon>Sabellida</taxon>
        <taxon>Serpulidae</taxon>
        <taxon>Spirobranchus</taxon>
    </lineage>
</organism>
<dbReference type="PANTHER" id="PTHR24261:SF7">
    <property type="entry name" value="KRINGLE DOMAIN-CONTAINING PROTEIN"/>
    <property type="match status" value="1"/>
</dbReference>
<evidence type="ECO:0000256" key="2">
    <source>
        <dbReference type="ARBA" id="ARBA00004613"/>
    </source>
</evidence>
<dbReference type="SMART" id="SM00130">
    <property type="entry name" value="KR"/>
    <property type="match status" value="1"/>
</dbReference>
<dbReference type="InterPro" id="IPR020864">
    <property type="entry name" value="MACPF"/>
</dbReference>
<dbReference type="AlphaFoldDB" id="D2WL87"/>
<evidence type="ECO:0000256" key="1">
    <source>
        <dbReference type="ARBA" id="ARBA00004370"/>
    </source>
</evidence>
<dbReference type="GO" id="GO:0016020">
    <property type="term" value="C:membrane"/>
    <property type="evidence" value="ECO:0007669"/>
    <property type="project" value="UniProtKB-SubCell"/>
</dbReference>
<feature type="non-terminal residue" evidence="11">
    <location>
        <position position="1"/>
    </location>
</feature>
<dbReference type="PROSITE" id="PS50070">
    <property type="entry name" value="KRINGLE_2"/>
    <property type="match status" value="1"/>
</dbReference>
<dbReference type="PANTHER" id="PTHR24261">
    <property type="entry name" value="PLASMINOGEN-RELATED"/>
    <property type="match status" value="1"/>
</dbReference>
<dbReference type="PROSITE" id="PS51412">
    <property type="entry name" value="MACPF_2"/>
    <property type="match status" value="1"/>
</dbReference>